<gene>
    <name evidence="1" type="ORF">RF55_22578</name>
</gene>
<dbReference type="Proteomes" id="UP000036403">
    <property type="component" value="Unassembled WGS sequence"/>
</dbReference>
<dbReference type="AlphaFoldDB" id="A0A0J7JWU0"/>
<sequence>MFRDNNHQDLVSFGNMEEQNLCEQAALVNSVEEYIAWEAQCDSCIESLEDQSRIKRPRLSIGNRQLLVARIARLEGLKNLLRRRFVHAGAGCSVREEGLIWRENTAFESRILTGAVINHNHIEPCQFLEDASGIVLENVRKVMERHTNVKVNTLFNGEFVTSD</sequence>
<dbReference type="EMBL" id="LBMM01024576">
    <property type="protein sequence ID" value="KMQ82552.1"/>
    <property type="molecule type" value="Genomic_DNA"/>
</dbReference>
<name>A0A0J7JWU0_LASNI</name>
<organism evidence="1 2">
    <name type="scientific">Lasius niger</name>
    <name type="common">Black garden ant</name>
    <dbReference type="NCBI Taxonomy" id="67767"/>
    <lineage>
        <taxon>Eukaryota</taxon>
        <taxon>Metazoa</taxon>
        <taxon>Ecdysozoa</taxon>
        <taxon>Arthropoda</taxon>
        <taxon>Hexapoda</taxon>
        <taxon>Insecta</taxon>
        <taxon>Pterygota</taxon>
        <taxon>Neoptera</taxon>
        <taxon>Endopterygota</taxon>
        <taxon>Hymenoptera</taxon>
        <taxon>Apocrita</taxon>
        <taxon>Aculeata</taxon>
        <taxon>Formicoidea</taxon>
        <taxon>Formicidae</taxon>
        <taxon>Formicinae</taxon>
        <taxon>Lasius</taxon>
        <taxon>Lasius</taxon>
    </lineage>
</organism>
<proteinExistence type="predicted"/>
<keyword evidence="2" id="KW-1185">Reference proteome</keyword>
<dbReference type="PaxDb" id="67767-A0A0J7JWU0"/>
<comment type="caution">
    <text evidence="1">The sequence shown here is derived from an EMBL/GenBank/DDBJ whole genome shotgun (WGS) entry which is preliminary data.</text>
</comment>
<evidence type="ECO:0000313" key="2">
    <source>
        <dbReference type="Proteomes" id="UP000036403"/>
    </source>
</evidence>
<evidence type="ECO:0000313" key="1">
    <source>
        <dbReference type="EMBL" id="KMQ82552.1"/>
    </source>
</evidence>
<protein>
    <submittedName>
        <fullName evidence="1">Uncharacterized protein</fullName>
    </submittedName>
</protein>
<accession>A0A0J7JWU0</accession>
<reference evidence="1 2" key="1">
    <citation type="submission" date="2015-04" db="EMBL/GenBank/DDBJ databases">
        <title>Lasius niger genome sequencing.</title>
        <authorList>
            <person name="Konorov E.A."/>
            <person name="Nikitin M.A."/>
            <person name="Kirill M.V."/>
            <person name="Chang P."/>
        </authorList>
    </citation>
    <scope>NUCLEOTIDE SEQUENCE [LARGE SCALE GENOMIC DNA]</scope>
    <source>
        <tissue evidence="1">Whole</tissue>
    </source>
</reference>
<dbReference type="OrthoDB" id="7615572at2759"/>